<protein>
    <submittedName>
        <fullName evidence="1">Uncharacterized protein</fullName>
    </submittedName>
</protein>
<dbReference type="EMBL" id="JBHSSW010000009">
    <property type="protein sequence ID" value="MFC6198131.1"/>
    <property type="molecule type" value="Genomic_DNA"/>
</dbReference>
<proteinExistence type="predicted"/>
<accession>A0ABW1S9B0</accession>
<keyword evidence="2" id="KW-1185">Reference proteome</keyword>
<dbReference type="RefSeq" id="WP_377378076.1">
    <property type="nucleotide sequence ID" value="NZ_JBHSSW010000009.1"/>
</dbReference>
<gene>
    <name evidence="1" type="ORF">ACFQDM_08575</name>
</gene>
<evidence type="ECO:0000313" key="2">
    <source>
        <dbReference type="Proteomes" id="UP001596303"/>
    </source>
</evidence>
<organism evidence="1 2">
    <name type="scientific">Ponticaulis profundi</name>
    <dbReference type="NCBI Taxonomy" id="2665222"/>
    <lineage>
        <taxon>Bacteria</taxon>
        <taxon>Pseudomonadati</taxon>
        <taxon>Pseudomonadota</taxon>
        <taxon>Alphaproteobacteria</taxon>
        <taxon>Hyphomonadales</taxon>
        <taxon>Hyphomonadaceae</taxon>
        <taxon>Ponticaulis</taxon>
    </lineage>
</organism>
<comment type="caution">
    <text evidence="1">The sequence shown here is derived from an EMBL/GenBank/DDBJ whole genome shotgun (WGS) entry which is preliminary data.</text>
</comment>
<evidence type="ECO:0000313" key="1">
    <source>
        <dbReference type="EMBL" id="MFC6198131.1"/>
    </source>
</evidence>
<dbReference type="Proteomes" id="UP001596303">
    <property type="component" value="Unassembled WGS sequence"/>
</dbReference>
<sequence>MKFDELKSVAHNVSASLASGISFLIGIYDSEIFEEAAQAPDGFLEVDFLAGTIEGDSASSKLRGVVTAFRDKGLPDLCQKHGCTADAFSMLRTKYATDRVYGRYFIVTMADQTGRSSTDRYMGWDGKRG</sequence>
<reference evidence="2" key="1">
    <citation type="journal article" date="2019" name="Int. J. Syst. Evol. Microbiol.">
        <title>The Global Catalogue of Microorganisms (GCM) 10K type strain sequencing project: providing services to taxonomists for standard genome sequencing and annotation.</title>
        <authorList>
            <consortium name="The Broad Institute Genomics Platform"/>
            <consortium name="The Broad Institute Genome Sequencing Center for Infectious Disease"/>
            <person name="Wu L."/>
            <person name="Ma J."/>
        </authorList>
    </citation>
    <scope>NUCLEOTIDE SEQUENCE [LARGE SCALE GENOMIC DNA]</scope>
    <source>
        <strain evidence="2">CGMCC-1.15741</strain>
    </source>
</reference>
<name>A0ABW1S9B0_9PROT</name>